<keyword evidence="2" id="KW-1185">Reference proteome</keyword>
<organism evidence="1 2">
    <name type="scientific">Smallanthus sonchifolius</name>
    <dbReference type="NCBI Taxonomy" id="185202"/>
    <lineage>
        <taxon>Eukaryota</taxon>
        <taxon>Viridiplantae</taxon>
        <taxon>Streptophyta</taxon>
        <taxon>Embryophyta</taxon>
        <taxon>Tracheophyta</taxon>
        <taxon>Spermatophyta</taxon>
        <taxon>Magnoliopsida</taxon>
        <taxon>eudicotyledons</taxon>
        <taxon>Gunneridae</taxon>
        <taxon>Pentapetalae</taxon>
        <taxon>asterids</taxon>
        <taxon>campanulids</taxon>
        <taxon>Asterales</taxon>
        <taxon>Asteraceae</taxon>
        <taxon>Asteroideae</taxon>
        <taxon>Heliantheae alliance</taxon>
        <taxon>Millerieae</taxon>
        <taxon>Smallanthus</taxon>
    </lineage>
</organism>
<sequence length="218" mass="24915">MFYSASLEATTSSSSSSIADKIHAVNDIFVFVFFLICPLDSQHINYAKELQSILRRKRGDKHLLTSSVKEYLEKKLKAKKIIFRSLSDFQKQCSSSVNEDTRVTSNIDILKEMKLKTLIVLEALLLTFILGSKSQLKPKGWSLVFKMMGNKHVESDQSREESKVKKMDDELQALICFKKKQTGILEVNSIQMKLADLELNLLDLGRTIRLSMQTFDQN</sequence>
<gene>
    <name evidence="1" type="ORF">L1987_48791</name>
</gene>
<dbReference type="EMBL" id="CM042033">
    <property type="protein sequence ID" value="KAI3774244.1"/>
    <property type="molecule type" value="Genomic_DNA"/>
</dbReference>
<proteinExistence type="predicted"/>
<dbReference type="Proteomes" id="UP001056120">
    <property type="component" value="Linkage Group LG16"/>
</dbReference>
<accession>A0ACB9FSX3</accession>
<evidence type="ECO:0000313" key="1">
    <source>
        <dbReference type="EMBL" id="KAI3774244.1"/>
    </source>
</evidence>
<reference evidence="2" key="1">
    <citation type="journal article" date="2022" name="Mol. Ecol. Resour.">
        <title>The genomes of chicory, endive, great burdock and yacon provide insights into Asteraceae palaeo-polyploidization history and plant inulin production.</title>
        <authorList>
            <person name="Fan W."/>
            <person name="Wang S."/>
            <person name="Wang H."/>
            <person name="Wang A."/>
            <person name="Jiang F."/>
            <person name="Liu H."/>
            <person name="Zhao H."/>
            <person name="Xu D."/>
            <person name="Zhang Y."/>
        </authorList>
    </citation>
    <scope>NUCLEOTIDE SEQUENCE [LARGE SCALE GENOMIC DNA]</scope>
    <source>
        <strain evidence="2">cv. Yunnan</strain>
    </source>
</reference>
<comment type="caution">
    <text evidence="1">The sequence shown here is derived from an EMBL/GenBank/DDBJ whole genome shotgun (WGS) entry which is preliminary data.</text>
</comment>
<protein>
    <submittedName>
        <fullName evidence="1">Uncharacterized protein</fullName>
    </submittedName>
</protein>
<evidence type="ECO:0000313" key="2">
    <source>
        <dbReference type="Proteomes" id="UP001056120"/>
    </source>
</evidence>
<name>A0ACB9FSX3_9ASTR</name>
<reference evidence="1 2" key="2">
    <citation type="journal article" date="2022" name="Mol. Ecol. Resour.">
        <title>The genomes of chicory, endive, great burdock and yacon provide insights into Asteraceae paleo-polyploidization history and plant inulin production.</title>
        <authorList>
            <person name="Fan W."/>
            <person name="Wang S."/>
            <person name="Wang H."/>
            <person name="Wang A."/>
            <person name="Jiang F."/>
            <person name="Liu H."/>
            <person name="Zhao H."/>
            <person name="Xu D."/>
            <person name="Zhang Y."/>
        </authorList>
    </citation>
    <scope>NUCLEOTIDE SEQUENCE [LARGE SCALE GENOMIC DNA]</scope>
    <source>
        <strain evidence="2">cv. Yunnan</strain>
        <tissue evidence="1">Leaves</tissue>
    </source>
</reference>